<name>A0A371FWK0_MUCPR</name>
<keyword evidence="1" id="KW-0812">Transmembrane</keyword>
<accession>A0A371FWK0</accession>
<reference evidence="3" key="1">
    <citation type="submission" date="2018-05" db="EMBL/GenBank/DDBJ databases">
        <title>Draft genome of Mucuna pruriens seed.</title>
        <authorList>
            <person name="Nnadi N.E."/>
            <person name="Vos R."/>
            <person name="Hasami M.H."/>
            <person name="Devisetty U.K."/>
            <person name="Aguiy J.C."/>
        </authorList>
    </citation>
    <scope>NUCLEOTIDE SEQUENCE [LARGE SCALE GENOMIC DNA]</scope>
    <source>
        <strain evidence="3">JCA_2017</strain>
    </source>
</reference>
<sequence length="240" mass="27507">MGFPKPNLLRNFMRRLNYTWKERGKNMQNKSIREKRKRVFKKGDIVWVHSIKEKSKLLLRGDGHFKIIKRINDNSYKVGIPQEYGGSNNFNMVDLSPYDVGTQALNLRSNSLQEGKDDINMVGKGQNHHRSLKNIETTILEGPMTKEKLRKLQEEVHKGTNFGPNYGSLIGDLFGLLILLSKLIFLVVTTRFVTKRHRKIFRMGVATSVLIRNAGKPRMDKARLGTRYMGSEVGYASGAR</sequence>
<evidence type="ECO:0000256" key="1">
    <source>
        <dbReference type="SAM" id="Phobius"/>
    </source>
</evidence>
<dbReference type="EMBL" id="QJKJ01007575">
    <property type="protein sequence ID" value="RDX82699.1"/>
    <property type="molecule type" value="Genomic_DNA"/>
</dbReference>
<keyword evidence="1" id="KW-1133">Transmembrane helix</keyword>
<evidence type="ECO:0000313" key="4">
    <source>
        <dbReference type="Proteomes" id="UP000257109"/>
    </source>
</evidence>
<dbReference type="AlphaFoldDB" id="A0A371FWK0"/>
<dbReference type="Proteomes" id="UP000257109">
    <property type="component" value="Unassembled WGS sequence"/>
</dbReference>
<evidence type="ECO:0000259" key="2">
    <source>
        <dbReference type="Pfam" id="PF24626"/>
    </source>
</evidence>
<keyword evidence="4" id="KW-1185">Reference proteome</keyword>
<gene>
    <name evidence="3" type="ORF">CR513_36483</name>
</gene>
<keyword evidence="1" id="KW-0472">Membrane</keyword>
<comment type="caution">
    <text evidence="3">The sequence shown here is derived from an EMBL/GenBank/DDBJ whole genome shotgun (WGS) entry which is preliminary data.</text>
</comment>
<evidence type="ECO:0000313" key="3">
    <source>
        <dbReference type="EMBL" id="RDX82699.1"/>
    </source>
</evidence>
<feature type="non-terminal residue" evidence="3">
    <location>
        <position position="240"/>
    </location>
</feature>
<feature type="transmembrane region" description="Helical" evidence="1">
    <location>
        <begin position="173"/>
        <end position="193"/>
    </location>
</feature>
<protein>
    <recommendedName>
        <fullName evidence="2">Tf2-1-like SH3-like domain-containing protein</fullName>
    </recommendedName>
</protein>
<organism evidence="3 4">
    <name type="scientific">Mucuna pruriens</name>
    <name type="common">Velvet bean</name>
    <name type="synonym">Dolichos pruriens</name>
    <dbReference type="NCBI Taxonomy" id="157652"/>
    <lineage>
        <taxon>Eukaryota</taxon>
        <taxon>Viridiplantae</taxon>
        <taxon>Streptophyta</taxon>
        <taxon>Embryophyta</taxon>
        <taxon>Tracheophyta</taxon>
        <taxon>Spermatophyta</taxon>
        <taxon>Magnoliopsida</taxon>
        <taxon>eudicotyledons</taxon>
        <taxon>Gunneridae</taxon>
        <taxon>Pentapetalae</taxon>
        <taxon>rosids</taxon>
        <taxon>fabids</taxon>
        <taxon>Fabales</taxon>
        <taxon>Fabaceae</taxon>
        <taxon>Papilionoideae</taxon>
        <taxon>50 kb inversion clade</taxon>
        <taxon>NPAAA clade</taxon>
        <taxon>indigoferoid/millettioid clade</taxon>
        <taxon>Phaseoleae</taxon>
        <taxon>Mucuna</taxon>
    </lineage>
</organism>
<proteinExistence type="predicted"/>
<dbReference type="Pfam" id="PF24626">
    <property type="entry name" value="SH3_Tf2-1"/>
    <property type="match status" value="1"/>
</dbReference>
<dbReference type="InterPro" id="IPR056924">
    <property type="entry name" value="SH3_Tf2-1"/>
</dbReference>
<feature type="domain" description="Tf2-1-like SH3-like" evidence="2">
    <location>
        <begin position="44"/>
        <end position="98"/>
    </location>
</feature>
<feature type="non-terminal residue" evidence="3">
    <location>
        <position position="1"/>
    </location>
</feature>